<accession>A0A2A2PRZ3</accession>
<keyword evidence="1" id="KW-0812">Transmembrane</keyword>
<dbReference type="AlphaFoldDB" id="A0A2A2PRZ3"/>
<comment type="caution">
    <text evidence="2">The sequence shown here is derived from an EMBL/GenBank/DDBJ whole genome shotgun (WGS) entry which is preliminary data.</text>
</comment>
<dbReference type="Proteomes" id="UP000217830">
    <property type="component" value="Unassembled WGS sequence"/>
</dbReference>
<evidence type="ECO:0000313" key="2">
    <source>
        <dbReference type="EMBL" id="PAW58224.1"/>
    </source>
</evidence>
<name>A0A2A2PRZ3_9PSED</name>
<keyword evidence="1" id="KW-0472">Membrane</keyword>
<evidence type="ECO:0000256" key="1">
    <source>
        <dbReference type="SAM" id="Phobius"/>
    </source>
</evidence>
<keyword evidence="3" id="KW-1185">Reference proteome</keyword>
<sequence length="166" mass="18075">MFGGFLGFMGVAVGLALLILAWPKVPTRMPIVKGSVLTLSVALIANFVLSLYLMRHPTAGMKANSYAAAADARKERSQKECNDPVSAFSAVTLEVKRRLKDPDSAVFPWPNDPEVSVQRVGDACTFRVSANVRAKNAFGAYLPNPFDATIRFDMTRGAWVLEAIQI</sequence>
<proteinExistence type="predicted"/>
<gene>
    <name evidence="2" type="ORF">CKQ80_23910</name>
</gene>
<keyword evidence="1" id="KW-1133">Transmembrane helix</keyword>
<dbReference type="EMBL" id="NRST01000001">
    <property type="protein sequence ID" value="PAW58224.1"/>
    <property type="molecule type" value="Genomic_DNA"/>
</dbReference>
<protein>
    <submittedName>
        <fullName evidence="2">Uncharacterized protein</fullName>
    </submittedName>
</protein>
<evidence type="ECO:0000313" key="3">
    <source>
        <dbReference type="Proteomes" id="UP000217830"/>
    </source>
</evidence>
<feature type="transmembrane region" description="Helical" evidence="1">
    <location>
        <begin position="31"/>
        <end position="53"/>
    </location>
</feature>
<organism evidence="2 3">
    <name type="scientific">Pseudomonas moraviensis</name>
    <dbReference type="NCBI Taxonomy" id="321662"/>
    <lineage>
        <taxon>Bacteria</taxon>
        <taxon>Pseudomonadati</taxon>
        <taxon>Pseudomonadota</taxon>
        <taxon>Gammaproteobacteria</taxon>
        <taxon>Pseudomonadales</taxon>
        <taxon>Pseudomonadaceae</taxon>
        <taxon>Pseudomonas</taxon>
    </lineage>
</organism>
<dbReference type="RefSeq" id="WP_095668788.1">
    <property type="nucleotide sequence ID" value="NZ_NRSS01000003.1"/>
</dbReference>
<reference evidence="2 3" key="1">
    <citation type="submission" date="2017-08" db="EMBL/GenBank/DDBJ databases">
        <title>Draft Genome Sequence of Pseudomonas moraviensis TYU6, isolated from Taxus cuspidata by using PacBio Single-Molecule Real-Time Technology.</title>
        <authorList>
            <person name="Baek K.-H."/>
            <person name="Mishra A.K."/>
        </authorList>
    </citation>
    <scope>NUCLEOTIDE SEQUENCE [LARGE SCALE GENOMIC DNA]</scope>
    <source>
        <strain evidence="2 3">TYU6</strain>
    </source>
</reference>